<organism evidence="1">
    <name type="scientific">Lepeophtheirus salmonis</name>
    <name type="common">Salmon louse</name>
    <name type="synonym">Caligus salmonis</name>
    <dbReference type="NCBI Taxonomy" id="72036"/>
    <lineage>
        <taxon>Eukaryota</taxon>
        <taxon>Metazoa</taxon>
        <taxon>Ecdysozoa</taxon>
        <taxon>Arthropoda</taxon>
        <taxon>Crustacea</taxon>
        <taxon>Multicrustacea</taxon>
        <taxon>Hexanauplia</taxon>
        <taxon>Copepoda</taxon>
        <taxon>Siphonostomatoida</taxon>
        <taxon>Caligidae</taxon>
        <taxon>Lepeophtheirus</taxon>
    </lineage>
</organism>
<name>A0A0K2U286_LEPSM</name>
<proteinExistence type="predicted"/>
<dbReference type="EMBL" id="HACA01014854">
    <property type="protein sequence ID" value="CDW32215.1"/>
    <property type="molecule type" value="Transcribed_RNA"/>
</dbReference>
<evidence type="ECO:0000313" key="1">
    <source>
        <dbReference type="EMBL" id="CDW32215.1"/>
    </source>
</evidence>
<protein>
    <submittedName>
        <fullName evidence="1">Uncharacterized protein</fullName>
    </submittedName>
</protein>
<sequence>MRLLNKTTLRYFLCESTLVINQVVWKLRWGSPILSISLQNK</sequence>
<accession>A0A0K2U286</accession>
<reference evidence="1" key="1">
    <citation type="submission" date="2014-05" db="EMBL/GenBank/DDBJ databases">
        <authorList>
            <person name="Chronopoulou M."/>
        </authorList>
    </citation>
    <scope>NUCLEOTIDE SEQUENCE</scope>
    <source>
        <tissue evidence="1">Whole organism</tissue>
    </source>
</reference>
<dbReference type="AlphaFoldDB" id="A0A0K2U286"/>